<dbReference type="PANTHER" id="PTHR11686">
    <property type="entry name" value="GAMMA GLUTAMYL TRANSPEPTIDASE"/>
    <property type="match status" value="1"/>
</dbReference>
<dbReference type="PRINTS" id="PR01210">
    <property type="entry name" value="GGTRANSPTASE"/>
</dbReference>
<dbReference type="InterPro" id="IPR043138">
    <property type="entry name" value="GGT_lsub"/>
</dbReference>
<reference evidence="5" key="1">
    <citation type="submission" date="2021-12" db="EMBL/GenBank/DDBJ databases">
        <authorList>
            <person name="King R."/>
        </authorList>
    </citation>
    <scope>NUCLEOTIDE SEQUENCE</scope>
</reference>
<feature type="binding site" evidence="3">
    <location>
        <position position="516"/>
    </location>
    <ligand>
        <name>L-glutamate</name>
        <dbReference type="ChEBI" id="CHEBI:29985"/>
    </ligand>
</feature>
<keyword evidence="6" id="KW-1185">Reference proteome</keyword>
<dbReference type="Gene3D" id="3.60.20.40">
    <property type="match status" value="1"/>
</dbReference>
<keyword evidence="4" id="KW-0732">Signal</keyword>
<evidence type="ECO:0000256" key="4">
    <source>
        <dbReference type="SAM" id="SignalP"/>
    </source>
</evidence>
<dbReference type="InterPro" id="IPR029055">
    <property type="entry name" value="Ntn_hydrolases_N"/>
</dbReference>
<accession>A0A9P0EZQ3</accession>
<dbReference type="Pfam" id="PF01019">
    <property type="entry name" value="G_glu_transpept"/>
    <property type="match status" value="1"/>
</dbReference>
<dbReference type="PANTHER" id="PTHR11686:SF72">
    <property type="entry name" value="GAMMA-GLUTAMYL TRANSPEPTIDASE, ISOFORM A"/>
    <property type="match status" value="1"/>
</dbReference>
<protein>
    <recommendedName>
        <fullName evidence="7">Gamma-glutamyltranspeptidase 1</fullName>
    </recommendedName>
</protein>
<name>A0A9P0EZQ3_BEMTA</name>
<evidence type="ECO:0000313" key="6">
    <source>
        <dbReference type="Proteomes" id="UP001152759"/>
    </source>
</evidence>
<evidence type="ECO:0000256" key="3">
    <source>
        <dbReference type="PIRSR" id="PIRSR600101-2"/>
    </source>
</evidence>
<dbReference type="FunFam" id="3.60.20.40:FF:000001">
    <property type="entry name" value="Gamma-glutamyltranspeptidase 1"/>
    <property type="match status" value="1"/>
</dbReference>
<dbReference type="Gene3D" id="1.10.246.130">
    <property type="match status" value="1"/>
</dbReference>
<dbReference type="FunFam" id="1.10.246.130:FF:000001">
    <property type="entry name" value="Gamma-glutamyltransferase 5 isoform 1"/>
    <property type="match status" value="1"/>
</dbReference>
<keyword evidence="1" id="KW-0800">Toxin</keyword>
<evidence type="ECO:0008006" key="7">
    <source>
        <dbReference type="Google" id="ProtNLM"/>
    </source>
</evidence>
<gene>
    <name evidence="5" type="ORF">BEMITA_LOCUS3047</name>
</gene>
<dbReference type="Proteomes" id="UP001152759">
    <property type="component" value="Chromosome 10"/>
</dbReference>
<dbReference type="GO" id="GO:0036374">
    <property type="term" value="F:glutathione hydrolase activity"/>
    <property type="evidence" value="ECO:0007669"/>
    <property type="project" value="InterPro"/>
</dbReference>
<keyword evidence="1" id="KW-1202">Platelet aggregation activating toxin</keyword>
<feature type="binding site" evidence="3">
    <location>
        <begin position="493"/>
        <end position="494"/>
    </location>
    <ligand>
        <name>L-glutamate</name>
        <dbReference type="ChEBI" id="CHEBI:29985"/>
    </ligand>
</feature>
<dbReference type="GO" id="GO:0005886">
    <property type="term" value="C:plasma membrane"/>
    <property type="evidence" value="ECO:0007669"/>
    <property type="project" value="TreeGrafter"/>
</dbReference>
<evidence type="ECO:0000256" key="2">
    <source>
        <dbReference type="PIRSR" id="PIRSR600101-1"/>
    </source>
</evidence>
<feature type="binding site" evidence="3">
    <location>
        <position position="465"/>
    </location>
    <ligand>
        <name>L-glutamate</name>
        <dbReference type="ChEBI" id="CHEBI:29985"/>
    </ligand>
</feature>
<feature type="active site" description="Nucleophile" evidence="2">
    <location>
        <position position="423"/>
    </location>
</feature>
<dbReference type="AlphaFoldDB" id="A0A9P0EZQ3"/>
<dbReference type="InterPro" id="IPR000101">
    <property type="entry name" value="GGT_peptidase"/>
</dbReference>
<feature type="binding site" evidence="3">
    <location>
        <begin position="441"/>
        <end position="443"/>
    </location>
    <ligand>
        <name>L-glutamate</name>
        <dbReference type="ChEBI" id="CHEBI:29985"/>
    </ligand>
</feature>
<organism evidence="5 6">
    <name type="scientific">Bemisia tabaci</name>
    <name type="common">Sweetpotato whitefly</name>
    <name type="synonym">Aleurodes tabaci</name>
    <dbReference type="NCBI Taxonomy" id="7038"/>
    <lineage>
        <taxon>Eukaryota</taxon>
        <taxon>Metazoa</taxon>
        <taxon>Ecdysozoa</taxon>
        <taxon>Arthropoda</taxon>
        <taxon>Hexapoda</taxon>
        <taxon>Insecta</taxon>
        <taxon>Pterygota</taxon>
        <taxon>Neoptera</taxon>
        <taxon>Paraneoptera</taxon>
        <taxon>Hemiptera</taxon>
        <taxon>Sternorrhyncha</taxon>
        <taxon>Aleyrodoidea</taxon>
        <taxon>Aleyrodidae</taxon>
        <taxon>Aleyrodinae</taxon>
        <taxon>Bemisia</taxon>
    </lineage>
</organism>
<feature type="binding site" evidence="3">
    <location>
        <position position="148"/>
    </location>
    <ligand>
        <name>L-glutamate</name>
        <dbReference type="ChEBI" id="CHEBI:29985"/>
    </ligand>
</feature>
<proteinExistence type="predicted"/>
<sequence length="613" mass="67007">MKLLKMLSAVILRSSCIFAETRRYCLQGSGILTSEFCRIVHLFLIFENSFSINVTPKMSIPRLKTEEEEGPSMTPMGIFNEAAVVTASEPCALIARDILKRGGNAVDAMIAATLCDGAVCPQSTGLGGGFVMLYYKKADNKVYSVDARETAPGAASENMHHGNSAIAMKGGLSIATPGELKGLWEIYKRFGGGIEWKDLFEDTINLCREGIPVTKHLATRVTDRVGACDYEKIPLLKKMLTNSKTGQFVKEGDLMFRPKLAETLEVLQREGGDALYTGSLSKDFVEDLQKAGSILTQEDMKKYTVKIEETPVEAPLKDGMTLYSVPLPGSGPIVAYILSLLNGMLPGDDLSTDFVKIVEAFKFGFSQRTRCGDPDFVDAKDVLDLMKDQQHIEETRKKISRLETSQDPHFYGANFSVTADNGTASRVIVAANGDAAVMTGSINLYFGSCVMSPSTGIILNDHMGDFTAPSLVDYRNLPSAPANFIRPYKRPVTSMSPIIVLDENRDVRLAVGAAGGARIPTVTALVYIMNLWYNKTIKEAVDYPRVHHQLTPMRATSEFDLKRSVVEALRKAGHKLEMTKRGFYYSAVTAIAKSGGKITAANDFRRPGGLAGY</sequence>
<dbReference type="GO" id="GO:0006751">
    <property type="term" value="P:glutathione catabolic process"/>
    <property type="evidence" value="ECO:0007669"/>
    <property type="project" value="InterPro"/>
</dbReference>
<dbReference type="SUPFAM" id="SSF56235">
    <property type="entry name" value="N-terminal nucleophile aminohydrolases (Ntn hydrolases)"/>
    <property type="match status" value="1"/>
</dbReference>
<feature type="signal peptide" evidence="4">
    <location>
        <begin position="1"/>
        <end position="19"/>
    </location>
</feature>
<evidence type="ECO:0000256" key="1">
    <source>
        <dbReference type="ARBA" id="ARBA00084097"/>
    </source>
</evidence>
<dbReference type="InterPro" id="IPR043137">
    <property type="entry name" value="GGT_ssub_C"/>
</dbReference>
<dbReference type="EMBL" id="OU963871">
    <property type="protein sequence ID" value="CAH0383610.1"/>
    <property type="molecule type" value="Genomic_DNA"/>
</dbReference>
<keyword evidence="1" id="KW-1199">Hemostasis impairing toxin</keyword>
<feature type="chain" id="PRO_5040268599" description="Gamma-glutamyltranspeptidase 1" evidence="4">
    <location>
        <begin position="20"/>
        <end position="613"/>
    </location>
</feature>
<evidence type="ECO:0000313" key="5">
    <source>
        <dbReference type="EMBL" id="CAH0383610.1"/>
    </source>
</evidence>